<dbReference type="PANTHER" id="PTHR23193">
    <property type="entry name" value="NUCLEAR PORE COMPLEX PROTEIN NUP"/>
    <property type="match status" value="1"/>
</dbReference>
<feature type="compositionally biased region" description="Low complexity" evidence="1">
    <location>
        <begin position="420"/>
        <end position="438"/>
    </location>
</feature>
<dbReference type="InterPro" id="IPR026054">
    <property type="entry name" value="Nucleoporin"/>
</dbReference>
<proteinExistence type="predicted"/>
<evidence type="ECO:0000313" key="3">
    <source>
        <dbReference type="RefSeq" id="XP_060039935.1"/>
    </source>
</evidence>
<gene>
    <name evidence="3" type="primary">POM121L2</name>
</gene>
<feature type="region of interest" description="Disordered" evidence="1">
    <location>
        <begin position="1"/>
        <end position="67"/>
    </location>
</feature>
<feature type="region of interest" description="Disordered" evidence="1">
    <location>
        <begin position="360"/>
        <end position="445"/>
    </location>
</feature>
<keyword evidence="2" id="KW-1185">Reference proteome</keyword>
<feature type="compositionally biased region" description="Polar residues" evidence="1">
    <location>
        <begin position="402"/>
        <end position="419"/>
    </location>
</feature>
<organism evidence="2 3">
    <name type="scientific">Erinaceus europaeus</name>
    <name type="common">Western European hedgehog</name>
    <dbReference type="NCBI Taxonomy" id="9365"/>
    <lineage>
        <taxon>Eukaryota</taxon>
        <taxon>Metazoa</taxon>
        <taxon>Chordata</taxon>
        <taxon>Craniata</taxon>
        <taxon>Vertebrata</taxon>
        <taxon>Euteleostomi</taxon>
        <taxon>Mammalia</taxon>
        <taxon>Eutheria</taxon>
        <taxon>Laurasiatheria</taxon>
        <taxon>Eulipotyphla</taxon>
        <taxon>Erinaceidae</taxon>
        <taxon>Erinaceinae</taxon>
        <taxon>Erinaceus</taxon>
    </lineage>
</organism>
<dbReference type="Pfam" id="PF15229">
    <property type="entry name" value="POM121"/>
    <property type="match status" value="1"/>
</dbReference>
<feature type="region of interest" description="Disordered" evidence="1">
    <location>
        <begin position="297"/>
        <end position="325"/>
    </location>
</feature>
<feature type="compositionally biased region" description="Polar residues" evidence="1">
    <location>
        <begin position="476"/>
        <end position="486"/>
    </location>
</feature>
<dbReference type="PANTHER" id="PTHR23193:SF20">
    <property type="entry name" value="POM121-LIKE PROTEIN 2"/>
    <property type="match status" value="1"/>
</dbReference>
<sequence>MGSYLGKSGPPQLPPAQEHTDWPESPGNRRPAQPLHHVHRVQHVHRAHPAPRYRPARRPPNWNPDNPTSWGVREAWMRFPMRKFQNSILGPLSSDWWESYFKRSVWSLRHPRAIWSPVTIKIAPPEQPVPLVTSPAEVIKSAGSSPSEKHSDPCAKETVLRILKENKKERVGLEEPFFPENLDCKSPETKPSAFKPLMRNGVFFTSYEPRPGPLKRGLYSWSSVHSLNKRPSCCSSSSLTYRYTGSSLSFRRNAIASSYSSSRDLSESWKRSAPSESFQMPEWPMKKREKGHQFYSPVPLITDKSPQVSSNSGLPSPGDMMSLTPPQQLGYILHEGNLTLGKKLRLQWNNKARDNMAEANINPTPETQSASQPLSLTLPSTSTAPTQDTHSPVENLKKIQESPHSLTFSSSEEAINVTHSSLKTPSLLPPLGHSPSKPHAGTSSDSKLKDILILLTPVSPTSTVTDTTWPPLTPQADRSTVPQHPSVNTPMQSTLLGMTGSPAPHYPASMLPTATSADSTSNLSKELPPSSETGISFCSRISATVAVSSTQSIATSTFKPNFGSIASLKTMSVNDPSIKETSIPETTASPLSHDLIKTTSVIMSTPENISKDSASKSASDSGIANATSTMRSTSSCHMFLLGAASAFRTSISPATGLISPPCQQSTIPTVQTVTATSDALPSAVQILSSTSTANLGSMGSPLSATTPATRDQPSLLTSNSNSMPAVTVPLVSNSKSPFPLTLGIISQTALGVADRQKQGGSQPNIGPNFSSSFILGNSAVVSSMPTPTSAHPAFSRTTQFTFAGLTPSTSTFHIPARICSYSSSAPASFSFDQASTSSLGVVTQTHQSGNCGSVFGSTAPRPFAFGGLVTPMDCSESGVSVTGPDMSCSSGAFSNTIVSNRIANIATPFGKTWSQNTHGLTSESTPFSLGRARISAGKNALRGPPMAPFAQSTPVPGRGFGMPSSPTQRIVGKGPFRASTSSFSIGLKPKTPKSREQGHSRRHHAHRK</sequence>
<feature type="compositionally biased region" description="Low complexity" evidence="1">
    <location>
        <begin position="367"/>
        <end position="387"/>
    </location>
</feature>
<evidence type="ECO:0000256" key="1">
    <source>
        <dbReference type="SAM" id="MobiDB-lite"/>
    </source>
</evidence>
<protein>
    <submittedName>
        <fullName evidence="3">POM121-like protein 2</fullName>
    </submittedName>
</protein>
<name>A0ABM3WTP0_ERIEU</name>
<feature type="compositionally biased region" description="Basic residues" evidence="1">
    <location>
        <begin position="36"/>
        <end position="57"/>
    </location>
</feature>
<feature type="region of interest" description="Disordered" evidence="1">
    <location>
        <begin position="462"/>
        <end position="486"/>
    </location>
</feature>
<reference evidence="3" key="1">
    <citation type="submission" date="2025-08" db="UniProtKB">
        <authorList>
            <consortium name="RefSeq"/>
        </authorList>
    </citation>
    <scope>IDENTIFICATION</scope>
</reference>
<dbReference type="RefSeq" id="XP_060039935.1">
    <property type="nucleotide sequence ID" value="XM_060183952.1"/>
</dbReference>
<feature type="region of interest" description="Disordered" evidence="1">
    <location>
        <begin position="966"/>
        <end position="1008"/>
    </location>
</feature>
<dbReference type="GeneID" id="132536320"/>
<evidence type="ECO:0000313" key="2">
    <source>
        <dbReference type="Proteomes" id="UP001652624"/>
    </source>
</evidence>
<dbReference type="Proteomes" id="UP001652624">
    <property type="component" value="Unplaced"/>
</dbReference>
<feature type="compositionally biased region" description="Polar residues" evidence="1">
    <location>
        <begin position="304"/>
        <end position="314"/>
    </location>
</feature>
<accession>A0ABM3WTP0</accession>